<dbReference type="GO" id="GO:0003677">
    <property type="term" value="F:DNA binding"/>
    <property type="evidence" value="ECO:0007669"/>
    <property type="project" value="TreeGrafter"/>
</dbReference>
<dbReference type="PANTHER" id="PTHR19303:SF16">
    <property type="entry name" value="JERKY PROTEIN HOMOLOG-LIKE"/>
    <property type="match status" value="1"/>
</dbReference>
<accession>A0A1B6CDE4</accession>
<evidence type="ECO:0000256" key="1">
    <source>
        <dbReference type="SAM" id="MobiDB-lite"/>
    </source>
</evidence>
<name>A0A1B6CDE4_9HEMI</name>
<reference evidence="3" key="1">
    <citation type="submission" date="2015-12" db="EMBL/GenBank/DDBJ databases">
        <title>De novo transcriptome assembly of four potential Pierce s Disease insect vectors from Arizona vineyards.</title>
        <authorList>
            <person name="Tassone E.E."/>
        </authorList>
    </citation>
    <scope>NUCLEOTIDE SEQUENCE</scope>
</reference>
<dbReference type="AlphaFoldDB" id="A0A1B6CDE4"/>
<protein>
    <recommendedName>
        <fullName evidence="2">DDE-1 domain-containing protein</fullName>
    </recommendedName>
</protein>
<dbReference type="EMBL" id="GEDC01025835">
    <property type="protein sequence ID" value="JAS11463.1"/>
    <property type="molecule type" value="Transcribed_RNA"/>
</dbReference>
<gene>
    <name evidence="3" type="ORF">g.38140</name>
</gene>
<dbReference type="GO" id="GO:0005634">
    <property type="term" value="C:nucleus"/>
    <property type="evidence" value="ECO:0007669"/>
    <property type="project" value="TreeGrafter"/>
</dbReference>
<organism evidence="3">
    <name type="scientific">Clastoptera arizonana</name>
    <name type="common">Arizona spittle bug</name>
    <dbReference type="NCBI Taxonomy" id="38151"/>
    <lineage>
        <taxon>Eukaryota</taxon>
        <taxon>Metazoa</taxon>
        <taxon>Ecdysozoa</taxon>
        <taxon>Arthropoda</taxon>
        <taxon>Hexapoda</taxon>
        <taxon>Insecta</taxon>
        <taxon>Pterygota</taxon>
        <taxon>Neoptera</taxon>
        <taxon>Paraneoptera</taxon>
        <taxon>Hemiptera</taxon>
        <taxon>Auchenorrhyncha</taxon>
        <taxon>Cercopoidea</taxon>
        <taxon>Clastopteridae</taxon>
        <taxon>Clastoptera</taxon>
    </lineage>
</organism>
<dbReference type="Pfam" id="PF03184">
    <property type="entry name" value="DDE_1"/>
    <property type="match status" value="1"/>
</dbReference>
<evidence type="ECO:0000313" key="3">
    <source>
        <dbReference type="EMBL" id="JAS11463.1"/>
    </source>
</evidence>
<feature type="domain" description="DDE-1" evidence="2">
    <location>
        <begin position="2"/>
        <end position="147"/>
    </location>
</feature>
<dbReference type="InterPro" id="IPR004875">
    <property type="entry name" value="DDE_SF_endonuclease_dom"/>
</dbReference>
<evidence type="ECO:0000259" key="2">
    <source>
        <dbReference type="Pfam" id="PF03184"/>
    </source>
</evidence>
<feature type="non-terminal residue" evidence="3">
    <location>
        <position position="237"/>
    </location>
</feature>
<dbReference type="PANTHER" id="PTHR19303">
    <property type="entry name" value="TRANSPOSON"/>
    <property type="match status" value="1"/>
</dbReference>
<sequence>MFKNVSKNALPVKYYNQKNSWISSDIFKEWFFKEFVPQTEQFLKSKNLPRKAILLLDNAMCHPDENELKDEEIRVLFLPPNVTSLCQSIDQGTLEAMKRNYRRTLLSSLIDAMDQGEDMVIKLRHLNLKDVAQSWESVGANTIAKSWKVLLQENEDSPSGENVQKETEPDNTSLLPLLQQVPGCENATEEDVNEWIAQDEQYEVTDEKIVNMTNGKGEDDDEEDMVVEESAKKVSHS</sequence>
<proteinExistence type="predicted"/>
<feature type="compositionally biased region" description="Acidic residues" evidence="1">
    <location>
        <begin position="218"/>
        <end position="227"/>
    </location>
</feature>
<dbReference type="InterPro" id="IPR050863">
    <property type="entry name" value="CenT-Element_Derived"/>
</dbReference>
<feature type="region of interest" description="Disordered" evidence="1">
    <location>
        <begin position="212"/>
        <end position="237"/>
    </location>
</feature>